<dbReference type="Proteomes" id="UP000091857">
    <property type="component" value="Chromosome 7"/>
</dbReference>
<proteinExistence type="predicted"/>
<evidence type="ECO:0000313" key="2">
    <source>
        <dbReference type="Proteomes" id="UP000091857"/>
    </source>
</evidence>
<dbReference type="EMBL" id="CM004393">
    <property type="protein sequence ID" value="KAG8651175.1"/>
    <property type="molecule type" value="Genomic_DNA"/>
</dbReference>
<gene>
    <name evidence="1" type="ORF">MANES_07G098400v8</name>
</gene>
<name>A0ACB7HF78_MANES</name>
<keyword evidence="2" id="KW-1185">Reference proteome</keyword>
<accession>A0ACB7HF78</accession>
<organism evidence="1 2">
    <name type="scientific">Manihot esculenta</name>
    <name type="common">Cassava</name>
    <name type="synonym">Jatropha manihot</name>
    <dbReference type="NCBI Taxonomy" id="3983"/>
    <lineage>
        <taxon>Eukaryota</taxon>
        <taxon>Viridiplantae</taxon>
        <taxon>Streptophyta</taxon>
        <taxon>Embryophyta</taxon>
        <taxon>Tracheophyta</taxon>
        <taxon>Spermatophyta</taxon>
        <taxon>Magnoliopsida</taxon>
        <taxon>eudicotyledons</taxon>
        <taxon>Gunneridae</taxon>
        <taxon>Pentapetalae</taxon>
        <taxon>rosids</taxon>
        <taxon>fabids</taxon>
        <taxon>Malpighiales</taxon>
        <taxon>Euphorbiaceae</taxon>
        <taxon>Crotonoideae</taxon>
        <taxon>Manihoteae</taxon>
        <taxon>Manihot</taxon>
    </lineage>
</organism>
<comment type="caution">
    <text evidence="1">The sequence shown here is derived from an EMBL/GenBank/DDBJ whole genome shotgun (WGS) entry which is preliminary data.</text>
</comment>
<sequence length="108" mass="12477">MKSFSDALLPIFFFLLIFSITDARKDLGEYWREVMKDQLLPEPIQELLQASPASSASHEKNDCRISKNFQPRPDLSIYHDDISFKGKKPLDKESFANKFESRPDVTIP</sequence>
<protein>
    <submittedName>
        <fullName evidence="1">Uncharacterized protein</fullName>
    </submittedName>
</protein>
<evidence type="ECO:0000313" key="1">
    <source>
        <dbReference type="EMBL" id="KAG8651175.1"/>
    </source>
</evidence>
<reference evidence="2" key="1">
    <citation type="journal article" date="2016" name="Nat. Biotechnol.">
        <title>Sequencing wild and cultivated cassava and related species reveals extensive interspecific hybridization and genetic diversity.</title>
        <authorList>
            <person name="Bredeson J.V."/>
            <person name="Lyons J.B."/>
            <person name="Prochnik S.E."/>
            <person name="Wu G.A."/>
            <person name="Ha C.M."/>
            <person name="Edsinger-Gonzales E."/>
            <person name="Grimwood J."/>
            <person name="Schmutz J."/>
            <person name="Rabbi I.Y."/>
            <person name="Egesi C."/>
            <person name="Nauluvula P."/>
            <person name="Lebot V."/>
            <person name="Ndunguru J."/>
            <person name="Mkamilo G."/>
            <person name="Bart R.S."/>
            <person name="Setter T.L."/>
            <person name="Gleadow R.M."/>
            <person name="Kulakow P."/>
            <person name="Ferguson M.E."/>
            <person name="Rounsley S."/>
            <person name="Rokhsar D.S."/>
        </authorList>
    </citation>
    <scope>NUCLEOTIDE SEQUENCE [LARGE SCALE GENOMIC DNA]</scope>
    <source>
        <strain evidence="2">cv. AM560-2</strain>
    </source>
</reference>